<keyword evidence="1" id="KW-0812">Transmembrane</keyword>
<sequence>MGPIDLLIHLLNFAAPALTVAVLTALAARLFMKKRPAAQSLYAQAAINFVVCLAVLLGGLWFFGHDGKMATYAALVLACASSQWWMTRS</sequence>
<evidence type="ECO:0000256" key="1">
    <source>
        <dbReference type="SAM" id="Phobius"/>
    </source>
</evidence>
<reference evidence="2 3" key="1">
    <citation type="submission" date="2023-07" db="EMBL/GenBank/DDBJ databases">
        <title>Sorghum-associated microbial communities from plants grown in Nebraska, USA.</title>
        <authorList>
            <person name="Schachtman D."/>
        </authorList>
    </citation>
    <scope>NUCLEOTIDE SEQUENCE [LARGE SCALE GENOMIC DNA]</scope>
    <source>
        <strain evidence="2 3">BE313</strain>
    </source>
</reference>
<gene>
    <name evidence="2" type="ORF">J2X19_002019</name>
</gene>
<keyword evidence="3" id="KW-1185">Reference proteome</keyword>
<feature type="transmembrane region" description="Helical" evidence="1">
    <location>
        <begin position="6"/>
        <end position="28"/>
    </location>
</feature>
<comment type="caution">
    <text evidence="2">The sequence shown here is derived from an EMBL/GenBank/DDBJ whole genome shotgun (WGS) entry which is preliminary data.</text>
</comment>
<proteinExistence type="predicted"/>
<accession>A0ABU2C7N3</accession>
<evidence type="ECO:0000313" key="2">
    <source>
        <dbReference type="EMBL" id="MDR7377340.1"/>
    </source>
</evidence>
<dbReference type="RefSeq" id="WP_310373030.1">
    <property type="nucleotide sequence ID" value="NZ_JAVDXT010000002.1"/>
</dbReference>
<feature type="transmembrane region" description="Helical" evidence="1">
    <location>
        <begin position="40"/>
        <end position="63"/>
    </location>
</feature>
<name>A0ABU2C7N3_9BURK</name>
<keyword evidence="1" id="KW-0472">Membrane</keyword>
<dbReference type="Proteomes" id="UP001180487">
    <property type="component" value="Unassembled WGS sequence"/>
</dbReference>
<evidence type="ECO:0000313" key="3">
    <source>
        <dbReference type="Proteomes" id="UP001180487"/>
    </source>
</evidence>
<organism evidence="2 3">
    <name type="scientific">Rhodoferax ferrireducens</name>
    <dbReference type="NCBI Taxonomy" id="192843"/>
    <lineage>
        <taxon>Bacteria</taxon>
        <taxon>Pseudomonadati</taxon>
        <taxon>Pseudomonadota</taxon>
        <taxon>Betaproteobacteria</taxon>
        <taxon>Burkholderiales</taxon>
        <taxon>Comamonadaceae</taxon>
        <taxon>Rhodoferax</taxon>
    </lineage>
</organism>
<protein>
    <submittedName>
        <fullName evidence="2">Uncharacterized protein</fullName>
    </submittedName>
</protein>
<keyword evidence="1" id="KW-1133">Transmembrane helix</keyword>
<dbReference type="EMBL" id="JAVDXT010000002">
    <property type="protein sequence ID" value="MDR7377340.1"/>
    <property type="molecule type" value="Genomic_DNA"/>
</dbReference>